<evidence type="ECO:0000313" key="1">
    <source>
        <dbReference type="EMBL" id="RMB95332.1"/>
    </source>
</evidence>
<proteinExistence type="predicted"/>
<accession>A0A3M0J3H4</accession>
<keyword evidence="2" id="KW-1185">Reference proteome</keyword>
<gene>
    <name evidence="1" type="ORF">DUI87_28319</name>
</gene>
<dbReference type="EMBL" id="QRBI01000187">
    <property type="protein sequence ID" value="RMB95332.1"/>
    <property type="molecule type" value="Genomic_DNA"/>
</dbReference>
<evidence type="ECO:0000313" key="2">
    <source>
        <dbReference type="Proteomes" id="UP000269221"/>
    </source>
</evidence>
<dbReference type="Proteomes" id="UP000269221">
    <property type="component" value="Unassembled WGS sequence"/>
</dbReference>
<dbReference type="AlphaFoldDB" id="A0A3M0J3H4"/>
<sequence>MNSRGHTEDSTFQTLEIWELFVTLALTDQSGWPFERRQGCEELLKDVLSPENSEPQHYQPQYVDYYYQVRGY</sequence>
<comment type="caution">
    <text evidence="1">The sequence shown here is derived from an EMBL/GenBank/DDBJ whole genome shotgun (WGS) entry which is preliminary data.</text>
</comment>
<organism evidence="1 2">
    <name type="scientific">Hirundo rustica rustica</name>
    <dbReference type="NCBI Taxonomy" id="333673"/>
    <lineage>
        <taxon>Eukaryota</taxon>
        <taxon>Metazoa</taxon>
        <taxon>Chordata</taxon>
        <taxon>Craniata</taxon>
        <taxon>Vertebrata</taxon>
        <taxon>Euteleostomi</taxon>
        <taxon>Archelosauria</taxon>
        <taxon>Archosauria</taxon>
        <taxon>Dinosauria</taxon>
        <taxon>Saurischia</taxon>
        <taxon>Theropoda</taxon>
        <taxon>Coelurosauria</taxon>
        <taxon>Aves</taxon>
        <taxon>Neognathae</taxon>
        <taxon>Neoaves</taxon>
        <taxon>Telluraves</taxon>
        <taxon>Australaves</taxon>
        <taxon>Passeriformes</taxon>
        <taxon>Sylvioidea</taxon>
        <taxon>Hirundinidae</taxon>
        <taxon>Hirundo</taxon>
    </lineage>
</organism>
<dbReference type="STRING" id="333673.A0A3M0J3H4"/>
<reference evidence="1 2" key="1">
    <citation type="submission" date="2018-07" db="EMBL/GenBank/DDBJ databases">
        <title>A high quality draft genome assembly of the barn swallow (H. rustica rustica).</title>
        <authorList>
            <person name="Formenti G."/>
            <person name="Chiara M."/>
            <person name="Poveda L."/>
            <person name="Francoijs K.-J."/>
            <person name="Bonisoli-Alquati A."/>
            <person name="Canova L."/>
            <person name="Gianfranceschi L."/>
            <person name="Horner D.S."/>
            <person name="Saino N."/>
        </authorList>
    </citation>
    <scope>NUCLEOTIDE SEQUENCE [LARGE SCALE GENOMIC DNA]</scope>
    <source>
        <strain evidence="1">Chelidonia</strain>
        <tissue evidence="1">Blood</tissue>
    </source>
</reference>
<protein>
    <submittedName>
        <fullName evidence="1">Uncharacterized protein</fullName>
    </submittedName>
</protein>
<name>A0A3M0J3H4_HIRRU</name>